<dbReference type="EMBL" id="MLIK01000024">
    <property type="protein sequence ID" value="OHU18883.1"/>
    <property type="molecule type" value="Genomic_DNA"/>
</dbReference>
<dbReference type="Gene3D" id="2.60.40.1220">
    <property type="match status" value="1"/>
</dbReference>
<evidence type="ECO:0000256" key="1">
    <source>
        <dbReference type="ARBA" id="ARBA00004196"/>
    </source>
</evidence>
<evidence type="ECO:0000256" key="4">
    <source>
        <dbReference type="ARBA" id="ARBA00023008"/>
    </source>
</evidence>
<dbReference type="Proteomes" id="UP000179616">
    <property type="component" value="Unassembled WGS sequence"/>
</dbReference>
<gene>
    <name evidence="6" type="ORF">BKG76_20430</name>
</gene>
<keyword evidence="4" id="KW-0186">Copper</keyword>
<comment type="subcellular location">
    <subcellularLocation>
        <location evidence="1">Cell envelope</location>
    </subcellularLocation>
</comment>
<evidence type="ECO:0000256" key="3">
    <source>
        <dbReference type="ARBA" id="ARBA00022729"/>
    </source>
</evidence>
<dbReference type="PANTHER" id="PTHR34820:SF4">
    <property type="entry name" value="INNER MEMBRANE PROTEIN YEBZ"/>
    <property type="match status" value="1"/>
</dbReference>
<dbReference type="InterPro" id="IPR014755">
    <property type="entry name" value="Cu-Rt/internalin_Ig-like"/>
</dbReference>
<dbReference type="Pfam" id="PF04234">
    <property type="entry name" value="CopC"/>
    <property type="match status" value="1"/>
</dbReference>
<keyword evidence="2" id="KW-0479">Metal-binding</keyword>
<dbReference type="InterPro" id="IPR007348">
    <property type="entry name" value="CopC_dom"/>
</dbReference>
<comment type="caution">
    <text evidence="6">The sequence shown here is derived from an EMBL/GenBank/DDBJ whole genome shotgun (WGS) entry which is preliminary data.</text>
</comment>
<dbReference type="InterPro" id="IPR014756">
    <property type="entry name" value="Ig_E-set"/>
</dbReference>
<evidence type="ECO:0000313" key="7">
    <source>
        <dbReference type="Proteomes" id="UP000179616"/>
    </source>
</evidence>
<reference evidence="6 7" key="1">
    <citation type="submission" date="2016-10" db="EMBL/GenBank/DDBJ databases">
        <title>Evaluation of Human, Veterinary and Environmental Mycobacterium chelonae Isolates by Core Genome Phylogenomic Analysis, Targeted Gene Comparison, and Anti-microbial Susceptibility Patterns: A Tale of Mistaken Identities.</title>
        <authorList>
            <person name="Fogelson S.B."/>
            <person name="Camus A.C."/>
            <person name="Lorenz W."/>
            <person name="Vasireddy R."/>
            <person name="Vasireddy S."/>
            <person name="Smith T."/>
            <person name="Brown-Elliott B.A."/>
            <person name="Wallace R.J.Jr."/>
            <person name="Hasan N.A."/>
            <person name="Reischl U."/>
            <person name="Sanchez S."/>
        </authorList>
    </citation>
    <scope>NUCLEOTIDE SEQUENCE [LARGE SCALE GENOMIC DNA]</scope>
    <source>
        <strain evidence="6 7">1559</strain>
    </source>
</reference>
<dbReference type="PANTHER" id="PTHR34820">
    <property type="entry name" value="INNER MEMBRANE PROTEIN YEBZ"/>
    <property type="match status" value="1"/>
</dbReference>
<dbReference type="GO" id="GO:0046688">
    <property type="term" value="P:response to copper ion"/>
    <property type="evidence" value="ECO:0007669"/>
    <property type="project" value="InterPro"/>
</dbReference>
<dbReference type="InterPro" id="IPR032694">
    <property type="entry name" value="CopC/D"/>
</dbReference>
<organism evidence="6 7">
    <name type="scientific">Mycobacteroides franklinii</name>
    <dbReference type="NCBI Taxonomy" id="948102"/>
    <lineage>
        <taxon>Bacteria</taxon>
        <taxon>Bacillati</taxon>
        <taxon>Actinomycetota</taxon>
        <taxon>Actinomycetes</taxon>
        <taxon>Mycobacteriales</taxon>
        <taxon>Mycobacteriaceae</taxon>
        <taxon>Mycobacteroides</taxon>
    </lineage>
</organism>
<feature type="domain" description="CopC" evidence="5">
    <location>
        <begin position="57"/>
        <end position="147"/>
    </location>
</feature>
<evidence type="ECO:0000256" key="2">
    <source>
        <dbReference type="ARBA" id="ARBA00022723"/>
    </source>
</evidence>
<name>A0A1S1L401_9MYCO</name>
<dbReference type="SUPFAM" id="SSF81296">
    <property type="entry name" value="E set domains"/>
    <property type="match status" value="1"/>
</dbReference>
<dbReference type="GO" id="GO:0030313">
    <property type="term" value="C:cell envelope"/>
    <property type="evidence" value="ECO:0007669"/>
    <property type="project" value="UniProtKB-SubCell"/>
</dbReference>
<dbReference type="GO" id="GO:0042597">
    <property type="term" value="C:periplasmic space"/>
    <property type="evidence" value="ECO:0007669"/>
    <property type="project" value="InterPro"/>
</dbReference>
<dbReference type="AlphaFoldDB" id="A0A1S1L401"/>
<dbReference type="GO" id="GO:0005886">
    <property type="term" value="C:plasma membrane"/>
    <property type="evidence" value="ECO:0007669"/>
    <property type="project" value="TreeGrafter"/>
</dbReference>
<accession>A0A1S1L401</accession>
<proteinExistence type="predicted"/>
<dbReference type="GO" id="GO:0006825">
    <property type="term" value="P:copper ion transport"/>
    <property type="evidence" value="ECO:0007669"/>
    <property type="project" value="InterPro"/>
</dbReference>
<protein>
    <recommendedName>
        <fullName evidence="5">CopC domain-containing protein</fullName>
    </recommendedName>
</protein>
<sequence length="164" mass="16883">MLRAQVCALIMLQRHGTQPAESGSSMQVRMKMPARSLTVAVTVTAALGVWVPTASAHVTVVSTTPTQGSTVTSAPTEVKMVFSEAPTKPAVSVAGPDGKTYSTGSTQATDAVVGIGLSSATLPSGVYTVTWSLTAPDGDAQNGTWTYFYQPPIQPKPPIPAPPA</sequence>
<dbReference type="GO" id="GO:0005507">
    <property type="term" value="F:copper ion binding"/>
    <property type="evidence" value="ECO:0007669"/>
    <property type="project" value="InterPro"/>
</dbReference>
<evidence type="ECO:0000313" key="6">
    <source>
        <dbReference type="EMBL" id="OHU18883.1"/>
    </source>
</evidence>
<evidence type="ECO:0000259" key="5">
    <source>
        <dbReference type="Pfam" id="PF04234"/>
    </source>
</evidence>
<dbReference type="STRING" id="948102.BKG76_20430"/>
<keyword evidence="3" id="KW-0732">Signal</keyword>